<feature type="transmembrane region" description="Helical" evidence="1">
    <location>
        <begin position="105"/>
        <end position="126"/>
    </location>
</feature>
<feature type="transmembrane region" description="Helical" evidence="1">
    <location>
        <begin position="31"/>
        <end position="49"/>
    </location>
</feature>
<dbReference type="CDD" id="cd01949">
    <property type="entry name" value="GGDEF"/>
    <property type="match status" value="1"/>
</dbReference>
<feature type="transmembrane region" description="Helical" evidence="1">
    <location>
        <begin position="196"/>
        <end position="219"/>
    </location>
</feature>
<organism evidence="3 4">
    <name type="scientific">Oceanobacillus longus</name>
    <dbReference type="NCBI Taxonomy" id="930120"/>
    <lineage>
        <taxon>Bacteria</taxon>
        <taxon>Bacillati</taxon>
        <taxon>Bacillota</taxon>
        <taxon>Bacilli</taxon>
        <taxon>Bacillales</taxon>
        <taxon>Bacillaceae</taxon>
        <taxon>Oceanobacillus</taxon>
    </lineage>
</organism>
<dbReference type="InterPro" id="IPR000160">
    <property type="entry name" value="GGDEF_dom"/>
</dbReference>
<keyword evidence="1" id="KW-0812">Transmembrane</keyword>
<evidence type="ECO:0000256" key="1">
    <source>
        <dbReference type="SAM" id="Phobius"/>
    </source>
</evidence>
<dbReference type="PROSITE" id="PS50887">
    <property type="entry name" value="GGDEF"/>
    <property type="match status" value="1"/>
</dbReference>
<proteinExistence type="predicted"/>
<dbReference type="Pfam" id="PF00990">
    <property type="entry name" value="GGDEF"/>
    <property type="match status" value="1"/>
</dbReference>
<dbReference type="SMART" id="SM00267">
    <property type="entry name" value="GGDEF"/>
    <property type="match status" value="1"/>
</dbReference>
<dbReference type="RefSeq" id="WP_379495931.1">
    <property type="nucleotide sequence ID" value="NZ_JBHSAO010000003.1"/>
</dbReference>
<dbReference type="SUPFAM" id="SSF55073">
    <property type="entry name" value="Nucleotide cyclase"/>
    <property type="match status" value="1"/>
</dbReference>
<evidence type="ECO:0000313" key="3">
    <source>
        <dbReference type="EMBL" id="MFC4023424.1"/>
    </source>
</evidence>
<evidence type="ECO:0000313" key="4">
    <source>
        <dbReference type="Proteomes" id="UP001595772"/>
    </source>
</evidence>
<dbReference type="PANTHER" id="PTHR45138">
    <property type="entry name" value="REGULATORY COMPONENTS OF SENSORY TRANSDUCTION SYSTEM"/>
    <property type="match status" value="1"/>
</dbReference>
<dbReference type="Gene3D" id="3.30.70.270">
    <property type="match status" value="1"/>
</dbReference>
<name>A0ABV8GXY6_9BACI</name>
<feature type="transmembrane region" description="Helical" evidence="1">
    <location>
        <begin position="6"/>
        <end position="24"/>
    </location>
</feature>
<protein>
    <submittedName>
        <fullName evidence="3">GGDEF domain-containing protein</fullName>
    </submittedName>
</protein>
<gene>
    <name evidence="3" type="ORF">ACFOUV_06245</name>
</gene>
<dbReference type="InterPro" id="IPR043128">
    <property type="entry name" value="Rev_trsase/Diguanyl_cyclase"/>
</dbReference>
<dbReference type="EMBL" id="JBHSAO010000003">
    <property type="protein sequence ID" value="MFC4023424.1"/>
    <property type="molecule type" value="Genomic_DNA"/>
</dbReference>
<dbReference type="NCBIfam" id="TIGR00254">
    <property type="entry name" value="GGDEF"/>
    <property type="match status" value="1"/>
</dbReference>
<feature type="transmembrane region" description="Helical" evidence="1">
    <location>
        <begin position="138"/>
        <end position="163"/>
    </location>
</feature>
<dbReference type="InterPro" id="IPR029787">
    <property type="entry name" value="Nucleotide_cyclase"/>
</dbReference>
<sequence length="426" mass="49121">MYKLKLFIIGIFITGLIVAITSGPIEIEIALYFKVFFVYLFFTTLYSHLKTVVKTGNVNIDYSISYGLSFVLFTGPLGLFLFEIVNRFYVYFYRKKTGTADEDEFLHTFYNIGGPGLLHSLGYFIFYGLYPYVEEIPFGYWGLLIAIVALTDFLSSILLLTIFHISGSINTGQDAWDFIKGRSILDTMKKAVSNGLLFIFLLEQQWEILIALFILNYLVSRSAVLQSRSIQHKIERDRFEQMAYTDFLTKVHNRTYMNKVMNELNESEEHIGIIVTDIDTFKRINDAYNHTVGDSVIQHFATTLKNFLKDEDYLFRSGGEEFTIILRNRGYQECRQLVEQLQKSIQDTPAVSEFKSRQITISYTASFGLYFYQSNLETNIKHAYIHADDLLYKAKNQGKNQVSSKNGIIDLPLSARYAAAIEKMEI</sequence>
<dbReference type="PANTHER" id="PTHR45138:SF9">
    <property type="entry name" value="DIGUANYLATE CYCLASE DGCM-RELATED"/>
    <property type="match status" value="1"/>
</dbReference>
<keyword evidence="1" id="KW-1133">Transmembrane helix</keyword>
<accession>A0ABV8GXY6</accession>
<comment type="caution">
    <text evidence="3">The sequence shown here is derived from an EMBL/GenBank/DDBJ whole genome shotgun (WGS) entry which is preliminary data.</text>
</comment>
<keyword evidence="1" id="KW-0472">Membrane</keyword>
<evidence type="ECO:0000259" key="2">
    <source>
        <dbReference type="PROSITE" id="PS50887"/>
    </source>
</evidence>
<dbReference type="InterPro" id="IPR050469">
    <property type="entry name" value="Diguanylate_Cyclase"/>
</dbReference>
<feature type="domain" description="GGDEF" evidence="2">
    <location>
        <begin position="269"/>
        <end position="407"/>
    </location>
</feature>
<keyword evidence="4" id="KW-1185">Reference proteome</keyword>
<feature type="transmembrane region" description="Helical" evidence="1">
    <location>
        <begin position="64"/>
        <end position="85"/>
    </location>
</feature>
<reference evidence="4" key="1">
    <citation type="journal article" date="2019" name="Int. J. Syst. Evol. Microbiol.">
        <title>The Global Catalogue of Microorganisms (GCM) 10K type strain sequencing project: providing services to taxonomists for standard genome sequencing and annotation.</title>
        <authorList>
            <consortium name="The Broad Institute Genomics Platform"/>
            <consortium name="The Broad Institute Genome Sequencing Center for Infectious Disease"/>
            <person name="Wu L."/>
            <person name="Ma J."/>
        </authorList>
    </citation>
    <scope>NUCLEOTIDE SEQUENCE [LARGE SCALE GENOMIC DNA]</scope>
    <source>
        <strain evidence="4">IBRC-M 10703</strain>
    </source>
</reference>
<dbReference type="Proteomes" id="UP001595772">
    <property type="component" value="Unassembled WGS sequence"/>
</dbReference>